<dbReference type="InterPro" id="IPR036259">
    <property type="entry name" value="MFS_trans_sf"/>
</dbReference>
<evidence type="ECO:0000313" key="9">
    <source>
        <dbReference type="Proteomes" id="UP000237983"/>
    </source>
</evidence>
<name>A0A2T0VDV3_9MICO</name>
<feature type="transmembrane region" description="Helical" evidence="6">
    <location>
        <begin position="167"/>
        <end position="188"/>
    </location>
</feature>
<evidence type="ECO:0000313" key="8">
    <source>
        <dbReference type="EMBL" id="PRY68367.1"/>
    </source>
</evidence>
<feature type="transmembrane region" description="Helical" evidence="6">
    <location>
        <begin position="395"/>
        <end position="418"/>
    </location>
</feature>
<sequence length="430" mass="43904">MSKKSGPSDGPVIERATSTPTGAHPRQNMPEWRTRRPGRMSTLAGIGTTVATVLPVFLVGGLSVQLAEETGLTQSRLGIVVAAYWAASAVCSPLAGRISSRFGSRWGMSGAAALGGLSLLAIAGLTPTWQWLLVWLALAGAANALGHPPSNELIGLSVSARNRAFAYGIKQGAIPLATFFAGLAVPSLGLTVGWQWTFAIAGSLAAFVVAFVAWQVPPIPSVVRKARRAKTTEKLPRDLLLFLVLASTASGLGAAQSNVIGAFTVSAAIDAGFSMAVAGMLLSLGSLGNLISRPLVGWIADRGIGGTMATVALMMASGALGLTGMAIALPWTFAVGCVLAFGLGWGWSGLLHYVVSQAAGSNAARATGLVQSGAYIGSAAGPFAMGFVFDSFGSTTGWIAAAIIAAVAASVALVAAYFHPDRRSARQLRA</sequence>
<dbReference type="EMBL" id="PVTL01000004">
    <property type="protein sequence ID" value="PRY68367.1"/>
    <property type="molecule type" value="Genomic_DNA"/>
</dbReference>
<feature type="transmembrane region" description="Helical" evidence="6">
    <location>
        <begin position="76"/>
        <end position="94"/>
    </location>
</feature>
<keyword evidence="2 6" id="KW-0812">Transmembrane</keyword>
<evidence type="ECO:0000256" key="2">
    <source>
        <dbReference type="ARBA" id="ARBA00022692"/>
    </source>
</evidence>
<protein>
    <submittedName>
        <fullName evidence="8">Putative MFS family arabinose efflux permease</fullName>
    </submittedName>
</protein>
<evidence type="ECO:0000256" key="5">
    <source>
        <dbReference type="SAM" id="MobiDB-lite"/>
    </source>
</evidence>
<evidence type="ECO:0000256" key="4">
    <source>
        <dbReference type="ARBA" id="ARBA00023136"/>
    </source>
</evidence>
<keyword evidence="9" id="KW-1185">Reference proteome</keyword>
<reference evidence="8 9" key="1">
    <citation type="submission" date="2018-03" db="EMBL/GenBank/DDBJ databases">
        <title>Genomic Encyclopedia of Type Strains, Phase III (KMG-III): the genomes of soil and plant-associated and newly described type strains.</title>
        <authorList>
            <person name="Whitman W."/>
        </authorList>
    </citation>
    <scope>NUCLEOTIDE SEQUENCE [LARGE SCALE GENOMIC DNA]</scope>
    <source>
        <strain evidence="8 9">CGMCC 1.12484</strain>
    </source>
</reference>
<dbReference type="PANTHER" id="PTHR23527">
    <property type="entry name" value="BLL3282 PROTEIN"/>
    <property type="match status" value="1"/>
</dbReference>
<accession>A0A2T0VDV3</accession>
<feature type="transmembrane region" description="Helical" evidence="6">
    <location>
        <begin position="43"/>
        <end position="64"/>
    </location>
</feature>
<dbReference type="AlphaFoldDB" id="A0A2T0VDV3"/>
<dbReference type="InterPro" id="IPR020846">
    <property type="entry name" value="MFS_dom"/>
</dbReference>
<evidence type="ECO:0000256" key="6">
    <source>
        <dbReference type="SAM" id="Phobius"/>
    </source>
</evidence>
<comment type="subcellular location">
    <subcellularLocation>
        <location evidence="1">Cell membrane</location>
        <topology evidence="1">Multi-pass membrane protein</topology>
    </subcellularLocation>
</comment>
<comment type="caution">
    <text evidence="8">The sequence shown here is derived from an EMBL/GenBank/DDBJ whole genome shotgun (WGS) entry which is preliminary data.</text>
</comment>
<dbReference type="PROSITE" id="PS50850">
    <property type="entry name" value="MFS"/>
    <property type="match status" value="1"/>
</dbReference>
<evidence type="ECO:0000259" key="7">
    <source>
        <dbReference type="PROSITE" id="PS50850"/>
    </source>
</evidence>
<dbReference type="PANTHER" id="PTHR23527:SF1">
    <property type="entry name" value="BLL3282 PROTEIN"/>
    <property type="match status" value="1"/>
</dbReference>
<keyword evidence="3 6" id="KW-1133">Transmembrane helix</keyword>
<feature type="transmembrane region" description="Helical" evidence="6">
    <location>
        <begin position="194"/>
        <end position="214"/>
    </location>
</feature>
<feature type="transmembrane region" description="Helical" evidence="6">
    <location>
        <begin position="235"/>
        <end position="254"/>
    </location>
</feature>
<evidence type="ECO:0000256" key="3">
    <source>
        <dbReference type="ARBA" id="ARBA00022989"/>
    </source>
</evidence>
<proteinExistence type="predicted"/>
<dbReference type="RefSeq" id="WP_181243341.1">
    <property type="nucleotide sequence ID" value="NZ_PVTL01000004.1"/>
</dbReference>
<dbReference type="GO" id="GO:0005886">
    <property type="term" value="C:plasma membrane"/>
    <property type="evidence" value="ECO:0007669"/>
    <property type="project" value="UniProtKB-SubCell"/>
</dbReference>
<dbReference type="Pfam" id="PF07690">
    <property type="entry name" value="MFS_1"/>
    <property type="match status" value="2"/>
</dbReference>
<dbReference type="InterPro" id="IPR011701">
    <property type="entry name" value="MFS"/>
</dbReference>
<dbReference type="InterPro" id="IPR052952">
    <property type="entry name" value="MFS-Transporter"/>
</dbReference>
<evidence type="ECO:0000256" key="1">
    <source>
        <dbReference type="ARBA" id="ARBA00004651"/>
    </source>
</evidence>
<keyword evidence="4 6" id="KW-0472">Membrane</keyword>
<feature type="transmembrane region" description="Helical" evidence="6">
    <location>
        <begin position="367"/>
        <end position="389"/>
    </location>
</feature>
<gene>
    <name evidence="8" type="ORF">B0I08_10469</name>
</gene>
<dbReference type="SUPFAM" id="SSF103473">
    <property type="entry name" value="MFS general substrate transporter"/>
    <property type="match status" value="1"/>
</dbReference>
<dbReference type="GO" id="GO:0022857">
    <property type="term" value="F:transmembrane transporter activity"/>
    <property type="evidence" value="ECO:0007669"/>
    <property type="project" value="InterPro"/>
</dbReference>
<dbReference type="Gene3D" id="1.20.1250.20">
    <property type="entry name" value="MFS general substrate transporter like domains"/>
    <property type="match status" value="2"/>
</dbReference>
<organism evidence="8 9">
    <name type="scientific">Glaciihabitans tibetensis</name>
    <dbReference type="NCBI Taxonomy" id="1266600"/>
    <lineage>
        <taxon>Bacteria</taxon>
        <taxon>Bacillati</taxon>
        <taxon>Actinomycetota</taxon>
        <taxon>Actinomycetes</taxon>
        <taxon>Micrococcales</taxon>
        <taxon>Microbacteriaceae</taxon>
        <taxon>Glaciihabitans</taxon>
    </lineage>
</organism>
<dbReference type="Proteomes" id="UP000237983">
    <property type="component" value="Unassembled WGS sequence"/>
</dbReference>
<feature type="transmembrane region" description="Helical" evidence="6">
    <location>
        <begin position="333"/>
        <end position="355"/>
    </location>
</feature>
<feature type="domain" description="Major facilitator superfamily (MFS) profile" evidence="7">
    <location>
        <begin position="40"/>
        <end position="423"/>
    </location>
</feature>
<feature type="transmembrane region" description="Helical" evidence="6">
    <location>
        <begin position="303"/>
        <end position="327"/>
    </location>
</feature>
<feature type="region of interest" description="Disordered" evidence="5">
    <location>
        <begin position="1"/>
        <end position="34"/>
    </location>
</feature>
<feature type="transmembrane region" description="Helical" evidence="6">
    <location>
        <begin position="106"/>
        <end position="123"/>
    </location>
</feature>